<dbReference type="PROSITE" id="PS50005">
    <property type="entry name" value="TPR"/>
    <property type="match status" value="6"/>
</dbReference>
<dbReference type="Pfam" id="PF01075">
    <property type="entry name" value="Glyco_transf_9"/>
    <property type="match status" value="1"/>
</dbReference>
<organism evidence="5 6">
    <name type="scientific">Trinickia fusca</name>
    <dbReference type="NCBI Taxonomy" id="2419777"/>
    <lineage>
        <taxon>Bacteria</taxon>
        <taxon>Pseudomonadati</taxon>
        <taxon>Pseudomonadota</taxon>
        <taxon>Betaproteobacteria</taxon>
        <taxon>Burkholderiales</taxon>
        <taxon>Burkholderiaceae</taxon>
        <taxon>Trinickia</taxon>
    </lineage>
</organism>
<evidence type="ECO:0000256" key="4">
    <source>
        <dbReference type="SAM" id="MobiDB-lite"/>
    </source>
</evidence>
<feature type="region of interest" description="Disordered" evidence="4">
    <location>
        <begin position="1"/>
        <end position="26"/>
    </location>
</feature>
<feature type="repeat" description="TPR" evidence="3">
    <location>
        <begin position="370"/>
        <end position="403"/>
    </location>
</feature>
<dbReference type="Gene3D" id="1.25.40.10">
    <property type="entry name" value="Tetratricopeptide repeat domain"/>
    <property type="match status" value="4"/>
</dbReference>
<evidence type="ECO:0000256" key="3">
    <source>
        <dbReference type="PROSITE-ProRule" id="PRU00339"/>
    </source>
</evidence>
<sequence>MTSNGEGATTLAADATPPGPNSVSQPDAAQLERLLLRARNAHNEGALERAELAYSELLVLDPDHAQALHLLGAVRFQQGRLVEAEGLMRRSIERHPAALPVANLAAVLTGLGREQEALACLDEALAINPAHQRALFQRAGLFAQLGRHEDALADYDRVLATNPNFVEGLVRRSETLRALARFEDALACCDRALALADRSLEGLIERGRVLRELGRHQEAADSYGHALSIAPGSAQALFLRGVSFLDRGEPQAALADYNAAIAASPSFVDALYNSAVALERLDRHEEAIARCDRVLTLAPNHAEALANRGNACRHIGRNREAAENYERSLELQPDSPGVLCNYASALIRINRHDEAGQACERALTLDQDYVPAWSTRGRVHLETHKYDEALEDFARVLTVAPGDKLAHFHQGNALRSLRRHEEAKDAYARAIEIDPDYVLAHCMRGFLCLSIGDFDAGWREYEWRWRDAQMAGSQREFAQPRWTRDMPLAGRTILLYAEQGLGDTLQFCRYVSLVKGLGANVVLEVPEDLRPLLASLAGVDTLVARGAPLPPFDVHCPLLSLPLEFGTDLSTIPSERAYLRADPQRVERWRERLGPSQRPRIGLVWSGNPMHLNDRNRSMALADLSALFDDAFEWVSLQKVIRDEDRPALASSPVRHVGDQLEDFADTAALAELMDCVVSVDTSVAHLAGALGRPLLVMLPHTPDFRWLLEREDSPWYPSAALCRQTEAGEWGSVVEQVKAVLPSIVQGVHA</sequence>
<comment type="caution">
    <text evidence="5">The sequence shown here is derived from an EMBL/GenBank/DDBJ whole genome shotgun (WGS) entry which is preliminary data.</text>
</comment>
<feature type="repeat" description="TPR" evidence="3">
    <location>
        <begin position="234"/>
        <end position="267"/>
    </location>
</feature>
<dbReference type="AlphaFoldDB" id="A0A494XS26"/>
<feature type="repeat" description="TPR" evidence="3">
    <location>
        <begin position="404"/>
        <end position="437"/>
    </location>
</feature>
<dbReference type="Pfam" id="PF13432">
    <property type="entry name" value="TPR_16"/>
    <property type="match status" value="6"/>
</dbReference>
<feature type="repeat" description="TPR" evidence="3">
    <location>
        <begin position="302"/>
        <end position="335"/>
    </location>
</feature>
<dbReference type="SUPFAM" id="SSF48452">
    <property type="entry name" value="TPR-like"/>
    <property type="match status" value="2"/>
</dbReference>
<dbReference type="GO" id="GO:0016757">
    <property type="term" value="F:glycosyltransferase activity"/>
    <property type="evidence" value="ECO:0007669"/>
    <property type="project" value="InterPro"/>
</dbReference>
<feature type="repeat" description="TPR" evidence="3">
    <location>
        <begin position="132"/>
        <end position="165"/>
    </location>
</feature>
<dbReference type="PANTHER" id="PTHR44858">
    <property type="entry name" value="TETRATRICOPEPTIDE REPEAT PROTEIN 6"/>
    <property type="match status" value="1"/>
</dbReference>
<gene>
    <name evidence="5" type="ORF">D7S89_02845</name>
</gene>
<dbReference type="SUPFAM" id="SSF53756">
    <property type="entry name" value="UDP-Glycosyltransferase/glycogen phosphorylase"/>
    <property type="match status" value="1"/>
</dbReference>
<evidence type="ECO:0000256" key="2">
    <source>
        <dbReference type="ARBA" id="ARBA00022803"/>
    </source>
</evidence>
<evidence type="ECO:0000313" key="6">
    <source>
        <dbReference type="Proteomes" id="UP000280434"/>
    </source>
</evidence>
<keyword evidence="2 3" id="KW-0802">TPR repeat</keyword>
<reference evidence="5 6" key="1">
    <citation type="submission" date="2018-10" db="EMBL/GenBank/DDBJ databases">
        <title>Paraburkholderia sp. 7MK8-2, isolated from soil.</title>
        <authorList>
            <person name="Gao Z.-H."/>
            <person name="Qiu L.-H."/>
        </authorList>
    </citation>
    <scope>NUCLEOTIDE SEQUENCE [LARGE SCALE GENOMIC DNA]</scope>
    <source>
        <strain evidence="5 6">7MK8-2</strain>
    </source>
</reference>
<dbReference type="PANTHER" id="PTHR44858:SF1">
    <property type="entry name" value="UDP-N-ACETYLGLUCOSAMINE--PEPTIDE N-ACETYLGLUCOSAMINYLTRANSFERASE SPINDLY-RELATED"/>
    <property type="match status" value="1"/>
</dbReference>
<dbReference type="InterPro" id="IPR050498">
    <property type="entry name" value="Ycf3"/>
</dbReference>
<feature type="repeat" description="TPR" evidence="3">
    <location>
        <begin position="200"/>
        <end position="233"/>
    </location>
</feature>
<dbReference type="Proteomes" id="UP000280434">
    <property type="component" value="Unassembled WGS sequence"/>
</dbReference>
<dbReference type="Gene3D" id="3.40.50.2000">
    <property type="entry name" value="Glycogen Phosphorylase B"/>
    <property type="match status" value="1"/>
</dbReference>
<evidence type="ECO:0000313" key="5">
    <source>
        <dbReference type="EMBL" id="RKP52471.1"/>
    </source>
</evidence>
<dbReference type="OrthoDB" id="9814129at2"/>
<dbReference type="InterPro" id="IPR002201">
    <property type="entry name" value="Glyco_trans_9"/>
</dbReference>
<accession>A0A494XS26</accession>
<dbReference type="EMBL" id="RBZV01000001">
    <property type="protein sequence ID" value="RKP52471.1"/>
    <property type="molecule type" value="Genomic_DNA"/>
</dbReference>
<dbReference type="RefSeq" id="WP_121275388.1">
    <property type="nucleotide sequence ID" value="NZ_RBZV01000001.1"/>
</dbReference>
<keyword evidence="6" id="KW-1185">Reference proteome</keyword>
<keyword evidence="1" id="KW-0677">Repeat</keyword>
<evidence type="ECO:0000256" key="1">
    <source>
        <dbReference type="ARBA" id="ARBA00022737"/>
    </source>
</evidence>
<name>A0A494XS26_9BURK</name>
<dbReference type="InterPro" id="IPR011990">
    <property type="entry name" value="TPR-like_helical_dom_sf"/>
</dbReference>
<dbReference type="SMART" id="SM00028">
    <property type="entry name" value="TPR"/>
    <property type="match status" value="12"/>
</dbReference>
<protein>
    <submittedName>
        <fullName evidence="5">Tetratricopeptide repeat protein</fullName>
    </submittedName>
</protein>
<dbReference type="InterPro" id="IPR019734">
    <property type="entry name" value="TPR_rpt"/>
</dbReference>
<proteinExistence type="predicted"/>